<organism evidence="2 3">
    <name type="scientific">Neohortaea acidophila</name>
    <dbReference type="NCBI Taxonomy" id="245834"/>
    <lineage>
        <taxon>Eukaryota</taxon>
        <taxon>Fungi</taxon>
        <taxon>Dikarya</taxon>
        <taxon>Ascomycota</taxon>
        <taxon>Pezizomycotina</taxon>
        <taxon>Dothideomycetes</taxon>
        <taxon>Dothideomycetidae</taxon>
        <taxon>Mycosphaerellales</taxon>
        <taxon>Teratosphaeriaceae</taxon>
        <taxon>Neohortaea</taxon>
    </lineage>
</organism>
<evidence type="ECO:0000313" key="3">
    <source>
        <dbReference type="Proteomes" id="UP000799767"/>
    </source>
</evidence>
<dbReference type="GeneID" id="54470766"/>
<dbReference type="OrthoDB" id="3826130at2759"/>
<sequence>MSDLNLESELFEKIVWTLIRRPQLNRLEFQRPVQVAKAETEKKGASVQVQLVQLVQMIGRDEHNNKIEFAVKHTPGGDCPEEGDELHVSWEIMTQGSHPVPYFSLQDIGTWSNWELVLRIGLKVLWKSVKMNMWHCKYLQSPPGTKTMDKRRSGALANYAWGAAIYAYLMRSTWPEVESFVPRMGLAHVVEVRLNHFEQRVVCTPIPEPLAKLEGPRYQFRFTVARAKELRTTEGDVTQRLQNVDASWQSLDFEWALGKLSGADLEIAKTRIHCDHCWLQWNSPIGYGGPPSCERMKDKDGNETNRCRECFLKGIPCSWTREDHLGGPGHLTKIPGRTGQGSRDLSGEFHNLLMKSLVTQPEQKNATETVPIPDPEFMKTSEMNQGTRGEPGGLEIEEVAVGGWMRGHWK</sequence>
<dbReference type="EMBL" id="MU001631">
    <property type="protein sequence ID" value="KAF2487688.1"/>
    <property type="molecule type" value="Genomic_DNA"/>
</dbReference>
<evidence type="ECO:0000313" key="2">
    <source>
        <dbReference type="EMBL" id="KAF2487688.1"/>
    </source>
</evidence>
<dbReference type="Proteomes" id="UP000799767">
    <property type="component" value="Unassembled WGS sequence"/>
</dbReference>
<accession>A0A6A6Q5F9</accession>
<reference evidence="2" key="1">
    <citation type="journal article" date="2020" name="Stud. Mycol.">
        <title>101 Dothideomycetes genomes: a test case for predicting lifestyles and emergence of pathogens.</title>
        <authorList>
            <person name="Haridas S."/>
            <person name="Albert R."/>
            <person name="Binder M."/>
            <person name="Bloem J."/>
            <person name="Labutti K."/>
            <person name="Salamov A."/>
            <person name="Andreopoulos B."/>
            <person name="Baker S."/>
            <person name="Barry K."/>
            <person name="Bills G."/>
            <person name="Bluhm B."/>
            <person name="Cannon C."/>
            <person name="Castanera R."/>
            <person name="Culley D."/>
            <person name="Daum C."/>
            <person name="Ezra D."/>
            <person name="Gonzalez J."/>
            <person name="Henrissat B."/>
            <person name="Kuo A."/>
            <person name="Liang C."/>
            <person name="Lipzen A."/>
            <person name="Lutzoni F."/>
            <person name="Magnuson J."/>
            <person name="Mondo S."/>
            <person name="Nolan M."/>
            <person name="Ohm R."/>
            <person name="Pangilinan J."/>
            <person name="Park H.-J."/>
            <person name="Ramirez L."/>
            <person name="Alfaro M."/>
            <person name="Sun H."/>
            <person name="Tritt A."/>
            <person name="Yoshinaga Y."/>
            <person name="Zwiers L.-H."/>
            <person name="Turgeon B."/>
            <person name="Goodwin S."/>
            <person name="Spatafora J."/>
            <person name="Crous P."/>
            <person name="Grigoriev I."/>
        </authorList>
    </citation>
    <scope>NUCLEOTIDE SEQUENCE</scope>
    <source>
        <strain evidence="2">CBS 113389</strain>
    </source>
</reference>
<keyword evidence="3" id="KW-1185">Reference proteome</keyword>
<dbReference type="RefSeq" id="XP_033594257.1">
    <property type="nucleotide sequence ID" value="XM_033729764.1"/>
</dbReference>
<proteinExistence type="predicted"/>
<feature type="region of interest" description="Disordered" evidence="1">
    <location>
        <begin position="361"/>
        <end position="392"/>
    </location>
</feature>
<evidence type="ECO:0000256" key="1">
    <source>
        <dbReference type="SAM" id="MobiDB-lite"/>
    </source>
</evidence>
<gene>
    <name evidence="2" type="ORF">BDY17DRAFT_16606</name>
</gene>
<dbReference type="AlphaFoldDB" id="A0A6A6Q5F9"/>
<protein>
    <submittedName>
        <fullName evidence="2">Uncharacterized protein</fullName>
    </submittedName>
</protein>
<name>A0A6A6Q5F9_9PEZI</name>